<reference evidence="2 3" key="1">
    <citation type="submission" date="2022-09" db="EMBL/GenBank/DDBJ databases">
        <title>Chelativorans salina sp. nov., a novel slightly halophilic bacterium isolated from a saline lake sediment enrichment.</title>
        <authorList>
            <person name="Gao L."/>
            <person name="Fang B.-Z."/>
            <person name="Li W.-J."/>
        </authorList>
    </citation>
    <scope>NUCLEOTIDE SEQUENCE [LARGE SCALE GENOMIC DNA]</scope>
    <source>
        <strain evidence="2 3">EGI FJ00035</strain>
    </source>
</reference>
<feature type="compositionally biased region" description="Basic and acidic residues" evidence="1">
    <location>
        <begin position="1"/>
        <end position="12"/>
    </location>
</feature>
<comment type="caution">
    <text evidence="2">The sequence shown here is derived from an EMBL/GenBank/DDBJ whole genome shotgun (WGS) entry which is preliminary data.</text>
</comment>
<dbReference type="EMBL" id="JAOCZP010000003">
    <property type="protein sequence ID" value="MCT7375897.1"/>
    <property type="molecule type" value="Genomic_DNA"/>
</dbReference>
<keyword evidence="3" id="KW-1185">Reference proteome</keyword>
<dbReference type="RefSeq" id="WP_260903184.1">
    <property type="nucleotide sequence ID" value="NZ_JAOCZP010000003.1"/>
</dbReference>
<sequence>MTQYGDDAKKAETLGQLDETDHKIAMTGEVSKRSLEAIEKVMATSPAITTSDAAKINATERALANVAPFHLAKIVKVEAPKETKAARDVPD</sequence>
<gene>
    <name evidence="2" type="ORF">N5A92_12735</name>
</gene>
<name>A0ABT2LQ06_9HYPH</name>
<organism evidence="2 3">
    <name type="scientific">Chelativorans salis</name>
    <dbReference type="NCBI Taxonomy" id="2978478"/>
    <lineage>
        <taxon>Bacteria</taxon>
        <taxon>Pseudomonadati</taxon>
        <taxon>Pseudomonadota</taxon>
        <taxon>Alphaproteobacteria</taxon>
        <taxon>Hyphomicrobiales</taxon>
        <taxon>Phyllobacteriaceae</taxon>
        <taxon>Chelativorans</taxon>
    </lineage>
</organism>
<evidence type="ECO:0000313" key="2">
    <source>
        <dbReference type="EMBL" id="MCT7375897.1"/>
    </source>
</evidence>
<evidence type="ECO:0000313" key="3">
    <source>
        <dbReference type="Proteomes" id="UP001320831"/>
    </source>
</evidence>
<protein>
    <submittedName>
        <fullName evidence="2">Uncharacterized protein</fullName>
    </submittedName>
</protein>
<dbReference type="Proteomes" id="UP001320831">
    <property type="component" value="Unassembled WGS sequence"/>
</dbReference>
<evidence type="ECO:0000256" key="1">
    <source>
        <dbReference type="SAM" id="MobiDB-lite"/>
    </source>
</evidence>
<feature type="region of interest" description="Disordered" evidence="1">
    <location>
        <begin position="1"/>
        <end position="20"/>
    </location>
</feature>
<accession>A0ABT2LQ06</accession>
<proteinExistence type="predicted"/>